<dbReference type="PANTHER" id="PTHR35186:SF4">
    <property type="entry name" value="PRION-INHIBITION AND PROPAGATION HELO DOMAIN-CONTAINING PROTEIN"/>
    <property type="match status" value="1"/>
</dbReference>
<dbReference type="OrthoDB" id="3565018at2759"/>
<sequence length="533" mass="59222">MSGLEVVGIALGTIPLLVSALDAYCSLMRDWGKAPSELKSLNRQLTTERAKLYNVCDQLINDVVPQRDIEPMLQDPFGPLWQAKETNDKIRQRLWKSKDYQDALDTISRGISDLEGFARLSLTLEPSRRKQSRGKLFTVLRDLSTSIYRALCSSILCTDSHDISFELATRFIDVGHIGDDEKILRNAQFKVAISFEMADGPASKRFWDELNIRTATSSIEEPPKPYSMANEPKKIKAVSFSLDEKLSFVSHAKPPPDIKNGIAILTRSVTGIASVQMPHGFGQPTGLPLDLCMAMKSGHKTHPVSYGHLIDKQCIGRHFQVYPLGTTANSDAWSIISLHDVLGGKKGLRPLISLVEKVQLALVIASSVLQLSKTPWLPEGLTRKNVHFFRRGGIPSYEHPFILRSLSGSSPPSPATNFTATRTQHMLMSNPTLFALGILLLEIILGSTLDELRESDEKEYEGDDLGIIRDSITAHRLLERRVALINPIYKAVVERCIGCTEPKGLDEDGFRQEVYNGVIMELEAIVNHTKLGV</sequence>
<dbReference type="Pfam" id="PF24476">
    <property type="entry name" value="DUF7580"/>
    <property type="match status" value="1"/>
</dbReference>
<dbReference type="PANTHER" id="PTHR35186">
    <property type="entry name" value="ANK_REP_REGION DOMAIN-CONTAINING PROTEIN"/>
    <property type="match status" value="1"/>
</dbReference>
<comment type="caution">
    <text evidence="2">The sequence shown here is derived from an EMBL/GenBank/DDBJ whole genome shotgun (WGS) entry which is preliminary data.</text>
</comment>
<dbReference type="EMBL" id="JAANBB010000044">
    <property type="protein sequence ID" value="KAF7553522.1"/>
    <property type="molecule type" value="Genomic_DNA"/>
</dbReference>
<proteinExistence type="predicted"/>
<dbReference type="InterPro" id="IPR056002">
    <property type="entry name" value="DUF7580"/>
</dbReference>
<reference evidence="2" key="1">
    <citation type="submission" date="2020-03" db="EMBL/GenBank/DDBJ databases">
        <title>Draft Genome Sequence of Cylindrodendrum hubeiense.</title>
        <authorList>
            <person name="Buettner E."/>
            <person name="Kellner H."/>
        </authorList>
    </citation>
    <scope>NUCLEOTIDE SEQUENCE</scope>
    <source>
        <strain evidence="2">IHI 201604</strain>
    </source>
</reference>
<name>A0A9P5HFL6_9HYPO</name>
<accession>A0A9P5HFL6</accession>
<dbReference type="AlphaFoldDB" id="A0A9P5HFL6"/>
<protein>
    <recommendedName>
        <fullName evidence="1">DUF7580 domain-containing protein</fullName>
    </recommendedName>
</protein>
<evidence type="ECO:0000313" key="3">
    <source>
        <dbReference type="Proteomes" id="UP000722485"/>
    </source>
</evidence>
<gene>
    <name evidence="2" type="ORF">G7Z17_g3534</name>
</gene>
<evidence type="ECO:0000259" key="1">
    <source>
        <dbReference type="Pfam" id="PF24476"/>
    </source>
</evidence>
<dbReference type="Proteomes" id="UP000722485">
    <property type="component" value="Unassembled WGS sequence"/>
</dbReference>
<keyword evidence="3" id="KW-1185">Reference proteome</keyword>
<organism evidence="2 3">
    <name type="scientific">Cylindrodendrum hubeiense</name>
    <dbReference type="NCBI Taxonomy" id="595255"/>
    <lineage>
        <taxon>Eukaryota</taxon>
        <taxon>Fungi</taxon>
        <taxon>Dikarya</taxon>
        <taxon>Ascomycota</taxon>
        <taxon>Pezizomycotina</taxon>
        <taxon>Sordariomycetes</taxon>
        <taxon>Hypocreomycetidae</taxon>
        <taxon>Hypocreales</taxon>
        <taxon>Nectriaceae</taxon>
        <taxon>Cylindrodendrum</taxon>
    </lineage>
</organism>
<feature type="domain" description="DUF7580" evidence="1">
    <location>
        <begin position="141"/>
        <end position="527"/>
    </location>
</feature>
<evidence type="ECO:0000313" key="2">
    <source>
        <dbReference type="EMBL" id="KAF7553522.1"/>
    </source>
</evidence>